<dbReference type="Gene3D" id="1.10.10.10">
    <property type="entry name" value="Winged helix-like DNA-binding domain superfamily/Winged helix DNA-binding domain"/>
    <property type="match status" value="1"/>
</dbReference>
<dbReference type="AlphaFoldDB" id="A0A9X2D6T7"/>
<dbReference type="InterPro" id="IPR000182">
    <property type="entry name" value="GNAT_dom"/>
</dbReference>
<evidence type="ECO:0000259" key="4">
    <source>
        <dbReference type="PROSITE" id="PS51186"/>
    </source>
</evidence>
<dbReference type="PANTHER" id="PTHR43877">
    <property type="entry name" value="AMINOALKYLPHOSPHONATE N-ACETYLTRANSFERASE-RELATED-RELATED"/>
    <property type="match status" value="1"/>
</dbReference>
<evidence type="ECO:0000259" key="3">
    <source>
        <dbReference type="PROSITE" id="PS50995"/>
    </source>
</evidence>
<feature type="domain" description="N-acetyltransferase" evidence="4">
    <location>
        <begin position="130"/>
        <end position="295"/>
    </location>
</feature>
<evidence type="ECO:0000256" key="1">
    <source>
        <dbReference type="ARBA" id="ARBA00022679"/>
    </source>
</evidence>
<feature type="domain" description="HTH marR-type" evidence="3">
    <location>
        <begin position="1"/>
        <end position="137"/>
    </location>
</feature>
<evidence type="ECO:0000313" key="5">
    <source>
        <dbReference type="EMBL" id="MCM0620428.1"/>
    </source>
</evidence>
<evidence type="ECO:0000256" key="2">
    <source>
        <dbReference type="ARBA" id="ARBA00023315"/>
    </source>
</evidence>
<keyword evidence="6" id="KW-1185">Reference proteome</keyword>
<sequence>MQDDVATLRRFNLAWSQRTGVLEHSFLGLGRPLAASRLLLEVGSSPDGASVLDLRTRLGLDSGYLSRLLRRLEREGLVLTEPDPADQRRRVASLTEDGRRELREIDRRSDALASSLLMPLTESQRARLAEALRTAELLVRAATLEIGEHPHDDPRVLAAVGRYVDEVADRFSDLDGGFNSPGALVDPGGRYLLALSDGVVVGVGGIRPTPMPDGSVAAEVKRMWVDPSWRGSGLGRRLLEALEQLAASDGHPAVVLDTNRVLGEALSLYTRTGYVEVPRYNDNPHADAWFRKALSPAAG</sequence>
<dbReference type="PROSITE" id="PS50995">
    <property type="entry name" value="HTH_MARR_2"/>
    <property type="match status" value="1"/>
</dbReference>
<dbReference type="InterPro" id="IPR050832">
    <property type="entry name" value="Bact_Acetyltransf"/>
</dbReference>
<keyword evidence="2" id="KW-0012">Acyltransferase</keyword>
<dbReference type="Pfam" id="PF12802">
    <property type="entry name" value="MarR_2"/>
    <property type="match status" value="1"/>
</dbReference>
<reference evidence="5" key="1">
    <citation type="submission" date="2022-05" db="EMBL/GenBank/DDBJ databases">
        <authorList>
            <person name="Tuo L."/>
        </authorList>
    </citation>
    <scope>NUCLEOTIDE SEQUENCE</scope>
    <source>
        <strain evidence="5">BSK12Z-4</strain>
    </source>
</reference>
<dbReference type="PROSITE" id="PS51186">
    <property type="entry name" value="GNAT"/>
    <property type="match status" value="1"/>
</dbReference>
<dbReference type="RefSeq" id="WP_250827055.1">
    <property type="nucleotide sequence ID" value="NZ_JAMOIL010000010.1"/>
</dbReference>
<dbReference type="GO" id="GO:0016747">
    <property type="term" value="F:acyltransferase activity, transferring groups other than amino-acyl groups"/>
    <property type="evidence" value="ECO:0007669"/>
    <property type="project" value="InterPro"/>
</dbReference>
<dbReference type="SUPFAM" id="SSF55729">
    <property type="entry name" value="Acyl-CoA N-acyltransferases (Nat)"/>
    <property type="match status" value="1"/>
</dbReference>
<protein>
    <submittedName>
        <fullName evidence="5">Bifunctional helix-turn-helix transcriptional regulator/GNAT family N-acetyltransferase</fullName>
    </submittedName>
</protein>
<dbReference type="InterPro" id="IPR000835">
    <property type="entry name" value="HTH_MarR-typ"/>
</dbReference>
<dbReference type="PANTHER" id="PTHR43877:SF2">
    <property type="entry name" value="AMINOALKYLPHOSPHONATE N-ACETYLTRANSFERASE-RELATED"/>
    <property type="match status" value="1"/>
</dbReference>
<dbReference type="SMART" id="SM00347">
    <property type="entry name" value="HTH_MARR"/>
    <property type="match status" value="1"/>
</dbReference>
<dbReference type="InterPro" id="IPR016181">
    <property type="entry name" value="Acyl_CoA_acyltransferase"/>
</dbReference>
<dbReference type="SUPFAM" id="SSF46785">
    <property type="entry name" value="Winged helix' DNA-binding domain"/>
    <property type="match status" value="1"/>
</dbReference>
<dbReference type="Proteomes" id="UP001139485">
    <property type="component" value="Unassembled WGS sequence"/>
</dbReference>
<dbReference type="Gene3D" id="3.40.630.30">
    <property type="match status" value="1"/>
</dbReference>
<dbReference type="InterPro" id="IPR036388">
    <property type="entry name" value="WH-like_DNA-bd_sf"/>
</dbReference>
<comment type="caution">
    <text evidence="5">The sequence shown here is derived from an EMBL/GenBank/DDBJ whole genome shotgun (WGS) entry which is preliminary data.</text>
</comment>
<dbReference type="InterPro" id="IPR036390">
    <property type="entry name" value="WH_DNA-bd_sf"/>
</dbReference>
<keyword evidence="1" id="KW-0808">Transferase</keyword>
<dbReference type="EMBL" id="JAMOIL010000010">
    <property type="protein sequence ID" value="MCM0620428.1"/>
    <property type="molecule type" value="Genomic_DNA"/>
</dbReference>
<evidence type="ECO:0000313" key="6">
    <source>
        <dbReference type="Proteomes" id="UP001139485"/>
    </source>
</evidence>
<gene>
    <name evidence="5" type="ORF">M8330_08980</name>
</gene>
<organism evidence="5 6">
    <name type="scientific">Nocardioides bruguierae</name>
    <dbReference type="NCBI Taxonomy" id="2945102"/>
    <lineage>
        <taxon>Bacteria</taxon>
        <taxon>Bacillati</taxon>
        <taxon>Actinomycetota</taxon>
        <taxon>Actinomycetes</taxon>
        <taxon>Propionibacteriales</taxon>
        <taxon>Nocardioidaceae</taxon>
        <taxon>Nocardioides</taxon>
    </lineage>
</organism>
<dbReference type="Pfam" id="PF00583">
    <property type="entry name" value="Acetyltransf_1"/>
    <property type="match status" value="1"/>
</dbReference>
<accession>A0A9X2D6T7</accession>
<name>A0A9X2D6T7_9ACTN</name>
<proteinExistence type="predicted"/>
<dbReference type="CDD" id="cd04301">
    <property type="entry name" value="NAT_SF"/>
    <property type="match status" value="1"/>
</dbReference>
<dbReference type="GO" id="GO:0003700">
    <property type="term" value="F:DNA-binding transcription factor activity"/>
    <property type="evidence" value="ECO:0007669"/>
    <property type="project" value="InterPro"/>
</dbReference>